<evidence type="ECO:0000313" key="3">
    <source>
        <dbReference type="Proteomes" id="UP001203607"/>
    </source>
</evidence>
<dbReference type="RefSeq" id="WP_249655693.1">
    <property type="nucleotide sequence ID" value="NZ_JAMFMA010000001.1"/>
</dbReference>
<feature type="signal peptide" evidence="1">
    <location>
        <begin position="1"/>
        <end position="19"/>
    </location>
</feature>
<accession>A0ABT0PML7</accession>
<organism evidence="2 3">
    <name type="scientific">Flagellimonas spongiicola</name>
    <dbReference type="NCBI Taxonomy" id="2942208"/>
    <lineage>
        <taxon>Bacteria</taxon>
        <taxon>Pseudomonadati</taxon>
        <taxon>Bacteroidota</taxon>
        <taxon>Flavobacteriia</taxon>
        <taxon>Flavobacteriales</taxon>
        <taxon>Flavobacteriaceae</taxon>
        <taxon>Flagellimonas</taxon>
    </lineage>
</organism>
<evidence type="ECO:0000313" key="2">
    <source>
        <dbReference type="EMBL" id="MCL6272506.1"/>
    </source>
</evidence>
<keyword evidence="3" id="KW-1185">Reference proteome</keyword>
<keyword evidence="1" id="KW-0732">Signal</keyword>
<comment type="caution">
    <text evidence="2">The sequence shown here is derived from an EMBL/GenBank/DDBJ whole genome shotgun (WGS) entry which is preliminary data.</text>
</comment>
<feature type="chain" id="PRO_5046900012" evidence="1">
    <location>
        <begin position="20"/>
        <end position="399"/>
    </location>
</feature>
<protein>
    <submittedName>
        <fullName evidence="2">PorT family protein</fullName>
    </submittedName>
</protein>
<gene>
    <name evidence="2" type="ORF">M3P19_00715</name>
</gene>
<evidence type="ECO:0000256" key="1">
    <source>
        <dbReference type="SAM" id="SignalP"/>
    </source>
</evidence>
<dbReference type="EMBL" id="JAMFMA010000001">
    <property type="protein sequence ID" value="MCL6272506.1"/>
    <property type="molecule type" value="Genomic_DNA"/>
</dbReference>
<dbReference type="Proteomes" id="UP001203607">
    <property type="component" value="Unassembled WGS sequence"/>
</dbReference>
<proteinExistence type="predicted"/>
<name>A0ABT0PML7_9FLAO</name>
<sequence length="399" mass="45515">MQKSTLFFLALLFTVSLTAQDSEIQLSDGTSIQGFIDYKGWVKTPDVLRVTTNGVATNYDPNEIRSFEVNGDRYISKEVELNITEQNLQNLSDFTNLESIQKHVFLKVIVDGSMGLYSYRDSRVHYFAEKDGKFIELLRLRRRSKSTINRYVGQLNILFADCNQNLKTNNIAFTSTGLKRAVIAYNKCVAGNSGFVEQKESLKLSFYAVGGYKLSSYELDNPNFVFDDDSSGSFTFGAGASIGLLRNVRNLELRNEVLFQQYEFEASYRDQRLPEQYTDFFLSVDVSFVEIHSLLRYNFGNETKKIRPFINVGVNNAIQVSDNSEEYRVSYFFGDENRVDSEPLEGELKKSRIGMLLGAGLDFDFMNVEVRYGFNPKLSDFPAISRTSDLNLLMAFKVF</sequence>
<reference evidence="2 3" key="1">
    <citation type="submission" date="2022-05" db="EMBL/GenBank/DDBJ databases">
        <authorList>
            <person name="Park J.-S."/>
        </authorList>
    </citation>
    <scope>NUCLEOTIDE SEQUENCE [LARGE SCALE GENOMIC DNA]</scope>
    <source>
        <strain evidence="2 3">2012CJ35-5</strain>
    </source>
</reference>